<sequence length="120" mass="13155">MPAITEDYEVLLNVSNDTHDCATLQLLRDYSRNAGAVVLLDPGEVVTLVLEAGSTYRYVVKARSKLASVSVRAWRDVTCSVSQVYASAGPQLQTGSVSIGGGVTVDRIWRDYRFAMWNDP</sequence>
<reference evidence="1" key="1">
    <citation type="submission" date="2021-03" db="EMBL/GenBank/DDBJ databases">
        <authorList>
            <consortium name="DOE Joint Genome Institute"/>
            <person name="Ahrendt S."/>
            <person name="Looney B.P."/>
            <person name="Miyauchi S."/>
            <person name="Morin E."/>
            <person name="Drula E."/>
            <person name="Courty P.E."/>
            <person name="Chicoki N."/>
            <person name="Fauchery L."/>
            <person name="Kohler A."/>
            <person name="Kuo A."/>
            <person name="Labutti K."/>
            <person name="Pangilinan J."/>
            <person name="Lipzen A."/>
            <person name="Riley R."/>
            <person name="Andreopoulos W."/>
            <person name="He G."/>
            <person name="Johnson J."/>
            <person name="Barry K.W."/>
            <person name="Grigoriev I.V."/>
            <person name="Nagy L."/>
            <person name="Hibbett D."/>
            <person name="Henrissat B."/>
            <person name="Matheny P.B."/>
            <person name="Labbe J."/>
            <person name="Martin F."/>
        </authorList>
    </citation>
    <scope>NUCLEOTIDE SEQUENCE</scope>
    <source>
        <strain evidence="1">HHB10654</strain>
    </source>
</reference>
<accession>A0ACB8TH45</accession>
<organism evidence="1 2">
    <name type="scientific">Artomyces pyxidatus</name>
    <dbReference type="NCBI Taxonomy" id="48021"/>
    <lineage>
        <taxon>Eukaryota</taxon>
        <taxon>Fungi</taxon>
        <taxon>Dikarya</taxon>
        <taxon>Basidiomycota</taxon>
        <taxon>Agaricomycotina</taxon>
        <taxon>Agaricomycetes</taxon>
        <taxon>Russulales</taxon>
        <taxon>Auriscalpiaceae</taxon>
        <taxon>Artomyces</taxon>
    </lineage>
</organism>
<protein>
    <submittedName>
        <fullName evidence="1">Uncharacterized protein</fullName>
    </submittedName>
</protein>
<proteinExistence type="predicted"/>
<reference evidence="1" key="2">
    <citation type="journal article" date="2022" name="New Phytol.">
        <title>Evolutionary transition to the ectomycorrhizal habit in the genomes of a hyperdiverse lineage of mushroom-forming fungi.</title>
        <authorList>
            <person name="Looney B."/>
            <person name="Miyauchi S."/>
            <person name="Morin E."/>
            <person name="Drula E."/>
            <person name="Courty P.E."/>
            <person name="Kohler A."/>
            <person name="Kuo A."/>
            <person name="LaButti K."/>
            <person name="Pangilinan J."/>
            <person name="Lipzen A."/>
            <person name="Riley R."/>
            <person name="Andreopoulos W."/>
            <person name="He G."/>
            <person name="Johnson J."/>
            <person name="Nolan M."/>
            <person name="Tritt A."/>
            <person name="Barry K.W."/>
            <person name="Grigoriev I.V."/>
            <person name="Nagy L.G."/>
            <person name="Hibbett D."/>
            <person name="Henrissat B."/>
            <person name="Matheny P.B."/>
            <person name="Labbe J."/>
            <person name="Martin F.M."/>
        </authorList>
    </citation>
    <scope>NUCLEOTIDE SEQUENCE</scope>
    <source>
        <strain evidence="1">HHB10654</strain>
    </source>
</reference>
<evidence type="ECO:0000313" key="2">
    <source>
        <dbReference type="Proteomes" id="UP000814140"/>
    </source>
</evidence>
<dbReference type="EMBL" id="MU277189">
    <property type="protein sequence ID" value="KAI0067737.1"/>
    <property type="molecule type" value="Genomic_DNA"/>
</dbReference>
<keyword evidence="2" id="KW-1185">Reference proteome</keyword>
<name>A0ACB8TH45_9AGAM</name>
<gene>
    <name evidence="1" type="ORF">BV25DRAFT_1867537</name>
</gene>
<dbReference type="Proteomes" id="UP000814140">
    <property type="component" value="Unassembled WGS sequence"/>
</dbReference>
<comment type="caution">
    <text evidence="1">The sequence shown here is derived from an EMBL/GenBank/DDBJ whole genome shotgun (WGS) entry which is preliminary data.</text>
</comment>
<evidence type="ECO:0000313" key="1">
    <source>
        <dbReference type="EMBL" id="KAI0067737.1"/>
    </source>
</evidence>